<evidence type="ECO:0000256" key="1">
    <source>
        <dbReference type="SAM" id="Phobius"/>
    </source>
</evidence>
<evidence type="ECO:0000313" key="2">
    <source>
        <dbReference type="EMBL" id="CAJ61365.1"/>
    </source>
</evidence>
<keyword evidence="1" id="KW-0472">Membrane</keyword>
<sequence length="52" mass="5717">MGICRSRRVRGADLDGLPEQTRRDIEEATRSADVCLAGFFLSCVLIIVVAHV</sequence>
<dbReference type="Proteomes" id="UP000000657">
    <property type="component" value="Chromosome"/>
</dbReference>
<dbReference type="RefSeq" id="WP_011603873.1">
    <property type="nucleotide sequence ID" value="NC_008278.1"/>
</dbReference>
<organism evidence="2 3">
    <name type="scientific">Frankia alni (strain DSM 45986 / CECT 9034 / ACN14a)</name>
    <dbReference type="NCBI Taxonomy" id="326424"/>
    <lineage>
        <taxon>Bacteria</taxon>
        <taxon>Bacillati</taxon>
        <taxon>Actinomycetota</taxon>
        <taxon>Actinomycetes</taxon>
        <taxon>Frankiales</taxon>
        <taxon>Frankiaceae</taxon>
        <taxon>Frankia</taxon>
    </lineage>
</organism>
<evidence type="ECO:0000313" key="3">
    <source>
        <dbReference type="Proteomes" id="UP000000657"/>
    </source>
</evidence>
<protein>
    <submittedName>
        <fullName evidence="2">Uncharacterized protein</fullName>
    </submittedName>
</protein>
<gene>
    <name evidence="2" type="ordered locus">FRAAL2719</name>
</gene>
<keyword evidence="3" id="KW-1185">Reference proteome</keyword>
<dbReference type="AlphaFoldDB" id="Q0RM87"/>
<keyword evidence="1" id="KW-1133">Transmembrane helix</keyword>
<name>Q0RM87_FRAAA</name>
<dbReference type="HOGENOM" id="CLU_3080135_0_0_11"/>
<reference evidence="2 3" key="1">
    <citation type="journal article" date="2007" name="Genome Res.">
        <title>Genome characteristics of facultatively symbiotic Frankia sp. strains reflect host range and host plant biogeography.</title>
        <authorList>
            <person name="Normand P."/>
            <person name="Lapierre P."/>
            <person name="Tisa L.S."/>
            <person name="Gogarten J.P."/>
            <person name="Alloisio N."/>
            <person name="Bagnarol E."/>
            <person name="Bassi C.A."/>
            <person name="Berry A.M."/>
            <person name="Bickhart D.M."/>
            <person name="Choisne N."/>
            <person name="Couloux A."/>
            <person name="Cournoyer B."/>
            <person name="Cruveiller S."/>
            <person name="Daubin V."/>
            <person name="Demange N."/>
            <person name="Francino M.P."/>
            <person name="Goltsman E."/>
            <person name="Huang Y."/>
            <person name="Kopp O.R."/>
            <person name="Labarre L."/>
            <person name="Lapidus A."/>
            <person name="Lavire C."/>
            <person name="Marechal J."/>
            <person name="Martinez M."/>
            <person name="Mastronunzio J.E."/>
            <person name="Mullin B.C."/>
            <person name="Niemann J."/>
            <person name="Pujic P."/>
            <person name="Rawnsley T."/>
            <person name="Rouy Z."/>
            <person name="Schenowitz C."/>
            <person name="Sellstedt A."/>
            <person name="Tavares F."/>
            <person name="Tomkins J.P."/>
            <person name="Vallenet D."/>
            <person name="Valverde C."/>
            <person name="Wall L.G."/>
            <person name="Wang Y."/>
            <person name="Medigue C."/>
            <person name="Benson D.R."/>
        </authorList>
    </citation>
    <scope>NUCLEOTIDE SEQUENCE [LARGE SCALE GENOMIC DNA]</scope>
    <source>
        <strain evidence="3">DSM 45986 / CECT 9034 / ACN14a</strain>
    </source>
</reference>
<accession>Q0RM87</accession>
<keyword evidence="1" id="KW-0812">Transmembrane</keyword>
<proteinExistence type="predicted"/>
<dbReference type="STRING" id="326424.FRAAL2719"/>
<dbReference type="KEGG" id="fal:FRAAL2719"/>
<feature type="transmembrane region" description="Helical" evidence="1">
    <location>
        <begin position="32"/>
        <end position="51"/>
    </location>
</feature>
<dbReference type="OrthoDB" id="9929179at2"/>
<dbReference type="EMBL" id="CT573213">
    <property type="protein sequence ID" value="CAJ61365.1"/>
    <property type="molecule type" value="Genomic_DNA"/>
</dbReference>